<name>A0ACD1HAK3_9EURO</name>
<dbReference type="EMBL" id="KZ824953">
    <property type="protein sequence ID" value="RAH70699.1"/>
    <property type="molecule type" value="Genomic_DNA"/>
</dbReference>
<reference evidence="1" key="1">
    <citation type="submission" date="2018-02" db="EMBL/GenBank/DDBJ databases">
        <title>The genomes of Aspergillus section Nigri reveals drivers in fungal speciation.</title>
        <authorList>
            <consortium name="DOE Joint Genome Institute"/>
            <person name="Vesth T.C."/>
            <person name="Nybo J."/>
            <person name="Theobald S."/>
            <person name="Brandl J."/>
            <person name="Frisvad J.C."/>
            <person name="Nielsen K.F."/>
            <person name="Lyhne E.K."/>
            <person name="Kogle M.E."/>
            <person name="Kuo A."/>
            <person name="Riley R."/>
            <person name="Clum A."/>
            <person name="Nolan M."/>
            <person name="Lipzen A."/>
            <person name="Salamov A."/>
            <person name="Henrissat B."/>
            <person name="Wiebenga A."/>
            <person name="De vries R.P."/>
            <person name="Grigoriev I.V."/>
            <person name="Mortensen U.H."/>
            <person name="Andersen M.R."/>
            <person name="Baker S.E."/>
        </authorList>
    </citation>
    <scope>NUCLEOTIDE SEQUENCE</scope>
    <source>
        <strain evidence="1">CBS 121060</strain>
    </source>
</reference>
<keyword evidence="2" id="KW-1185">Reference proteome</keyword>
<accession>A0ACD1HAK3</accession>
<evidence type="ECO:0000313" key="2">
    <source>
        <dbReference type="Proteomes" id="UP000249661"/>
    </source>
</evidence>
<organism evidence="1 2">
    <name type="scientific">Aspergillus aculeatinus CBS 121060</name>
    <dbReference type="NCBI Taxonomy" id="1448322"/>
    <lineage>
        <taxon>Eukaryota</taxon>
        <taxon>Fungi</taxon>
        <taxon>Dikarya</taxon>
        <taxon>Ascomycota</taxon>
        <taxon>Pezizomycotina</taxon>
        <taxon>Eurotiomycetes</taxon>
        <taxon>Eurotiomycetidae</taxon>
        <taxon>Eurotiales</taxon>
        <taxon>Aspergillaceae</taxon>
        <taxon>Aspergillus</taxon>
        <taxon>Aspergillus subgen. Circumdati</taxon>
    </lineage>
</organism>
<sequence length="135" mass="15017">MEVTEKESFSLSFSWLSRAAFLSTSSSLLPHSPLPTQSLPATLPTAHCPLPTAHCPLAHPLSRARASCAAGKLLLRYRSSTPYSIHLLLPGYSFPIQFVGFHLYLLRLYPFDFVWAKNIQKSVIICLAGAQFLER</sequence>
<evidence type="ECO:0000313" key="1">
    <source>
        <dbReference type="EMBL" id="RAH70699.1"/>
    </source>
</evidence>
<dbReference type="Proteomes" id="UP000249661">
    <property type="component" value="Unassembled WGS sequence"/>
</dbReference>
<proteinExistence type="predicted"/>
<protein>
    <submittedName>
        <fullName evidence="1">Uncharacterized protein</fullName>
    </submittedName>
</protein>
<gene>
    <name evidence="1" type="ORF">BO66DRAFT_78463</name>
</gene>